<dbReference type="PANTHER" id="PTHR42850">
    <property type="entry name" value="METALLOPHOSPHOESTERASE"/>
    <property type="match status" value="1"/>
</dbReference>
<dbReference type="InterPro" id="IPR006186">
    <property type="entry name" value="Ser/Thr-sp_prot-phosphatase"/>
</dbReference>
<evidence type="ECO:0000313" key="3">
    <source>
        <dbReference type="EMBL" id="RNM33505.1"/>
    </source>
</evidence>
<dbReference type="GO" id="GO:0005737">
    <property type="term" value="C:cytoplasm"/>
    <property type="evidence" value="ECO:0007669"/>
    <property type="project" value="TreeGrafter"/>
</dbReference>
<dbReference type="AlphaFoldDB" id="A0A3N0I907"/>
<feature type="domain" description="Serine/threonine specific protein phosphatases" evidence="2">
    <location>
        <begin position="92"/>
        <end position="97"/>
    </location>
</feature>
<dbReference type="EMBL" id="QIBZ01000016">
    <property type="protein sequence ID" value="RNM33505.1"/>
    <property type="molecule type" value="Genomic_DNA"/>
</dbReference>
<dbReference type="SUPFAM" id="SSF56300">
    <property type="entry name" value="Metallo-dependent phosphatases"/>
    <property type="match status" value="1"/>
</dbReference>
<evidence type="ECO:0000259" key="2">
    <source>
        <dbReference type="PROSITE" id="PS00125"/>
    </source>
</evidence>
<sequence length="283" mass="32230">MAGVIPRSYWGKKSSHRKRPQLRKSPPMIYAMSDIHGCIDAFEKSLSFVDLSDGHSMLILCGDYCDRGPASLEVYQKIMGLQHDYPNQVIALRGNHEEMLLEYCAMVGDPAFTQGWILADSNLATAKSFLEKDEFSQVKRLLARRRFEEAYRFVVDCMKANHADVLAWIRKLPYYHETPHKQVFVHAGIDEDAGDLWRIGTFEEAFTTMQPEFVGQKFELDVISGHIATETVSGTAGYEGVWYDGASHFYIDGAVMKTGQIPVLAYDESTGKYWEQWPHKRSL</sequence>
<dbReference type="PANTHER" id="PTHR42850:SF4">
    <property type="entry name" value="ZINC-DEPENDENT ENDOPOLYPHOSPHATASE"/>
    <property type="match status" value="1"/>
</dbReference>
<dbReference type="GO" id="GO:0016791">
    <property type="term" value="F:phosphatase activity"/>
    <property type="evidence" value="ECO:0007669"/>
    <property type="project" value="TreeGrafter"/>
</dbReference>
<dbReference type="InterPro" id="IPR004843">
    <property type="entry name" value="Calcineurin-like_PHP"/>
</dbReference>
<evidence type="ECO:0000256" key="1">
    <source>
        <dbReference type="SAM" id="MobiDB-lite"/>
    </source>
</evidence>
<protein>
    <submittedName>
        <fullName evidence="3">Serine/threonine protein phosphatase</fullName>
    </submittedName>
</protein>
<organism evidence="3 4">
    <name type="scientific">Slackia isoflavoniconvertens</name>
    <dbReference type="NCBI Taxonomy" id="572010"/>
    <lineage>
        <taxon>Bacteria</taxon>
        <taxon>Bacillati</taxon>
        <taxon>Actinomycetota</taxon>
        <taxon>Coriobacteriia</taxon>
        <taxon>Eggerthellales</taxon>
        <taxon>Eggerthellaceae</taxon>
        <taxon>Slackia</taxon>
    </lineage>
</organism>
<dbReference type="PROSITE" id="PS00125">
    <property type="entry name" value="SER_THR_PHOSPHATASE"/>
    <property type="match status" value="1"/>
</dbReference>
<keyword evidence="4" id="KW-1185">Reference proteome</keyword>
<accession>A0A3N0I907</accession>
<dbReference type="Proteomes" id="UP000271472">
    <property type="component" value="Unassembled WGS sequence"/>
</dbReference>
<dbReference type="GO" id="GO:0110154">
    <property type="term" value="P:RNA decapping"/>
    <property type="evidence" value="ECO:0007669"/>
    <property type="project" value="TreeGrafter"/>
</dbReference>
<dbReference type="Gene3D" id="3.60.21.10">
    <property type="match status" value="1"/>
</dbReference>
<name>A0A3N0I907_9ACTN</name>
<gene>
    <name evidence="3" type="ORF">DMP05_08165</name>
</gene>
<feature type="region of interest" description="Disordered" evidence="1">
    <location>
        <begin position="1"/>
        <end position="21"/>
    </location>
</feature>
<comment type="caution">
    <text evidence="3">The sequence shown here is derived from an EMBL/GenBank/DDBJ whole genome shotgun (WGS) entry which is preliminary data.</text>
</comment>
<proteinExistence type="predicted"/>
<dbReference type="InterPro" id="IPR050126">
    <property type="entry name" value="Ap4A_hydrolase"/>
</dbReference>
<evidence type="ECO:0000313" key="4">
    <source>
        <dbReference type="Proteomes" id="UP000271472"/>
    </source>
</evidence>
<reference evidence="4" key="1">
    <citation type="submission" date="2018-05" db="EMBL/GenBank/DDBJ databases">
        <title>Genome Sequencing of selected type strains of the family Eggerthellaceae.</title>
        <authorList>
            <person name="Danylec N."/>
            <person name="Stoll D.A."/>
            <person name="Doetsch A."/>
            <person name="Huch M."/>
        </authorList>
    </citation>
    <scope>NUCLEOTIDE SEQUENCE [LARGE SCALE GENOMIC DNA]</scope>
    <source>
        <strain evidence="4">DSM 22006</strain>
    </source>
</reference>
<dbReference type="GO" id="GO:0008803">
    <property type="term" value="F:bis(5'-nucleosyl)-tetraphosphatase (symmetrical) activity"/>
    <property type="evidence" value="ECO:0007669"/>
    <property type="project" value="TreeGrafter"/>
</dbReference>
<dbReference type="Pfam" id="PF00149">
    <property type="entry name" value="Metallophos"/>
    <property type="match status" value="1"/>
</dbReference>
<dbReference type="InterPro" id="IPR029052">
    <property type="entry name" value="Metallo-depent_PP-like"/>
</dbReference>